<evidence type="ECO:0000313" key="3">
    <source>
        <dbReference type="Proteomes" id="UP000424673"/>
    </source>
</evidence>
<dbReference type="Proteomes" id="UP000424673">
    <property type="component" value="Chromosome"/>
</dbReference>
<name>A0ABX6EK11_9HYPH</name>
<evidence type="ECO:0000259" key="1">
    <source>
        <dbReference type="Pfam" id="PF01764"/>
    </source>
</evidence>
<reference evidence="2 3" key="2">
    <citation type="journal article" date="2021" name="AMB Express">
        <title>Isolation and characterisation of Methylocystis spp. for poly-3-hydroxybutyrate production using waste methane feedstocks.</title>
        <authorList>
            <person name="Rumah B.L."/>
            <person name="Stead C.E."/>
            <person name="Claxton Stevens B.H."/>
            <person name="Minton N.P."/>
            <person name="Grosse-Honebrink A."/>
            <person name="Zhang Y."/>
        </authorList>
    </citation>
    <scope>NUCLEOTIDE SEQUENCE [LARGE SCALE GENOMIC DNA]</scope>
    <source>
        <strain evidence="2 3">BRCS1</strain>
    </source>
</reference>
<dbReference type="InterPro" id="IPR002921">
    <property type="entry name" value="Fungal_lipase-type"/>
</dbReference>
<evidence type="ECO:0000313" key="2">
    <source>
        <dbReference type="EMBL" id="QGM95024.1"/>
    </source>
</evidence>
<dbReference type="Gene3D" id="3.40.50.1820">
    <property type="entry name" value="alpha/beta hydrolase"/>
    <property type="match status" value="1"/>
</dbReference>
<dbReference type="RefSeq" id="WP_146190106.1">
    <property type="nucleotide sequence ID" value="NZ_CP044328.1"/>
</dbReference>
<reference evidence="3" key="1">
    <citation type="submission" date="2019-09" db="EMBL/GenBank/DDBJ databases">
        <title>Isolation and complete genome sequencing of Methylocystis species.</title>
        <authorList>
            <person name="Rumah B.L."/>
            <person name="Stead C.E."/>
            <person name="Stevens B.C."/>
            <person name="Minton N.P."/>
            <person name="Grosse-Honebrink A."/>
            <person name="Zhang Y."/>
        </authorList>
    </citation>
    <scope>NUCLEOTIDE SEQUENCE [LARGE SCALE GENOMIC DNA]</scope>
    <source>
        <strain evidence="3">BRCS1</strain>
    </source>
</reference>
<proteinExistence type="predicted"/>
<dbReference type="SUPFAM" id="SSF53474">
    <property type="entry name" value="alpha/beta-Hydrolases"/>
    <property type="match status" value="1"/>
</dbReference>
<feature type="domain" description="Fungal lipase-type" evidence="1">
    <location>
        <begin position="165"/>
        <end position="239"/>
    </location>
</feature>
<organism evidence="2 3">
    <name type="scientific">Methylocystis rosea</name>
    <dbReference type="NCBI Taxonomy" id="173366"/>
    <lineage>
        <taxon>Bacteria</taxon>
        <taxon>Pseudomonadati</taxon>
        <taxon>Pseudomonadota</taxon>
        <taxon>Alphaproteobacteria</taxon>
        <taxon>Hyphomicrobiales</taxon>
        <taxon>Methylocystaceae</taxon>
        <taxon>Methylocystis</taxon>
    </lineage>
</organism>
<keyword evidence="3" id="KW-1185">Reference proteome</keyword>
<sequence length="363" mass="39213">MSQRLNEALLQPATGPTDIFGVAYLQLCQISYALPSAIPGLVNTKMPPLSAGGRWACVWGPVESDDLANLVFVAAYYDGPNLPPTFAAVVTRGADADVDDVWGVLQQAFEDFYVIFQRSPPWLPFGSPALVADGTLFALENIQGFSSGGVSLLDFVASFLQAPENQNPLLVCTGHSLGGCVTSVLAPWLQSSLALVGVSNPIVPATFAAPTAGNAAFADYYTSTFSYCPRYYNTLDIAPLAWGNLDAISTLYDGCNLPIPDAACLLLVAWANAMWVEGASYSQQQSNDAPLPGTCFELYPADWHTQAFMQHHTGTYMRLLGGASIDIGPSMLARGRRQRRISRYRLQSQIRSSENLLLKLTKR</sequence>
<protein>
    <recommendedName>
        <fullName evidence="1">Fungal lipase-type domain-containing protein</fullName>
    </recommendedName>
</protein>
<dbReference type="EMBL" id="CP044328">
    <property type="protein sequence ID" value="QGM95024.1"/>
    <property type="molecule type" value="Genomic_DNA"/>
</dbReference>
<accession>A0ABX6EK11</accession>
<gene>
    <name evidence="2" type="ORF">F7D13_13865</name>
</gene>
<dbReference type="InterPro" id="IPR029058">
    <property type="entry name" value="AB_hydrolase_fold"/>
</dbReference>
<dbReference type="Pfam" id="PF01764">
    <property type="entry name" value="Lipase_3"/>
    <property type="match status" value="1"/>
</dbReference>